<keyword evidence="3" id="KW-1185">Reference proteome</keyword>
<accession>A0ABP7Q6D7</accession>
<proteinExistence type="predicted"/>
<evidence type="ECO:0000256" key="1">
    <source>
        <dbReference type="SAM" id="MobiDB-lite"/>
    </source>
</evidence>
<sequence>MVSLPLPESPLPSPLEAGPPQADRPAVTAVATPMALVYLMKVRRSTPAALRADKESSMREMRVERERRRV</sequence>
<gene>
    <name evidence="2" type="ORF">GCM10022384_28790</name>
</gene>
<protein>
    <submittedName>
        <fullName evidence="2">Uncharacterized protein</fullName>
    </submittedName>
</protein>
<feature type="compositionally biased region" description="Basic and acidic residues" evidence="1">
    <location>
        <begin position="51"/>
        <end position="70"/>
    </location>
</feature>
<reference evidence="3" key="1">
    <citation type="journal article" date="2019" name="Int. J. Syst. Evol. Microbiol.">
        <title>The Global Catalogue of Microorganisms (GCM) 10K type strain sequencing project: providing services to taxonomists for standard genome sequencing and annotation.</title>
        <authorList>
            <consortium name="The Broad Institute Genomics Platform"/>
            <consortium name="The Broad Institute Genome Sequencing Center for Infectious Disease"/>
            <person name="Wu L."/>
            <person name="Ma J."/>
        </authorList>
    </citation>
    <scope>NUCLEOTIDE SEQUENCE [LARGE SCALE GENOMIC DNA]</scope>
    <source>
        <strain evidence="3">JCM 17027</strain>
    </source>
</reference>
<organism evidence="2 3">
    <name type="scientific">Streptomyces marokkonensis</name>
    <dbReference type="NCBI Taxonomy" id="324855"/>
    <lineage>
        <taxon>Bacteria</taxon>
        <taxon>Bacillati</taxon>
        <taxon>Actinomycetota</taxon>
        <taxon>Actinomycetes</taxon>
        <taxon>Kitasatosporales</taxon>
        <taxon>Streptomycetaceae</taxon>
        <taxon>Streptomyces</taxon>
    </lineage>
</organism>
<evidence type="ECO:0000313" key="2">
    <source>
        <dbReference type="EMBL" id="GAA3977075.1"/>
    </source>
</evidence>
<comment type="caution">
    <text evidence="2">The sequence shown here is derived from an EMBL/GenBank/DDBJ whole genome shotgun (WGS) entry which is preliminary data.</text>
</comment>
<evidence type="ECO:0000313" key="3">
    <source>
        <dbReference type="Proteomes" id="UP001500034"/>
    </source>
</evidence>
<name>A0ABP7Q6D7_9ACTN</name>
<dbReference type="Proteomes" id="UP001500034">
    <property type="component" value="Unassembled WGS sequence"/>
</dbReference>
<feature type="region of interest" description="Disordered" evidence="1">
    <location>
        <begin position="1"/>
        <end position="26"/>
    </location>
</feature>
<feature type="region of interest" description="Disordered" evidence="1">
    <location>
        <begin position="47"/>
        <end position="70"/>
    </location>
</feature>
<dbReference type="EMBL" id="BAABCQ010000046">
    <property type="protein sequence ID" value="GAA3977075.1"/>
    <property type="molecule type" value="Genomic_DNA"/>
</dbReference>